<comment type="cofactor">
    <cofactor evidence="5">
        <name>Mg(2+)</name>
        <dbReference type="ChEBI" id="CHEBI:18420"/>
    </cofactor>
</comment>
<gene>
    <name evidence="6" type="ORF">STSP2_01577</name>
</gene>
<evidence type="ECO:0000256" key="5">
    <source>
        <dbReference type="RuleBase" id="RU361279"/>
    </source>
</evidence>
<evidence type="ECO:0000313" key="6">
    <source>
        <dbReference type="EMBL" id="AQT68417.1"/>
    </source>
</evidence>
<comment type="similarity">
    <text evidence="1 5">Belongs to the 5-formyltetrahydrofolate cyclo-ligase family.</text>
</comment>
<keyword evidence="3 4" id="KW-0067">ATP-binding</keyword>
<dbReference type="GO" id="GO:0035999">
    <property type="term" value="P:tetrahydrofolate interconversion"/>
    <property type="evidence" value="ECO:0007669"/>
    <property type="project" value="TreeGrafter"/>
</dbReference>
<feature type="binding site" evidence="4">
    <location>
        <begin position="3"/>
        <end position="7"/>
    </location>
    <ligand>
        <name>ATP</name>
        <dbReference type="ChEBI" id="CHEBI:30616"/>
    </ligand>
</feature>
<keyword evidence="6" id="KW-0436">Ligase</keyword>
<dbReference type="NCBIfam" id="TIGR02727">
    <property type="entry name" value="MTHFS_bact"/>
    <property type="match status" value="1"/>
</dbReference>
<dbReference type="InterPro" id="IPR002698">
    <property type="entry name" value="FTHF_cligase"/>
</dbReference>
<dbReference type="InterPro" id="IPR024185">
    <property type="entry name" value="FTHF_cligase-like_sf"/>
</dbReference>
<dbReference type="PIRSF" id="PIRSF006806">
    <property type="entry name" value="FTHF_cligase"/>
    <property type="match status" value="1"/>
</dbReference>
<evidence type="ECO:0000256" key="2">
    <source>
        <dbReference type="ARBA" id="ARBA00022741"/>
    </source>
</evidence>
<dbReference type="Gene3D" id="3.40.50.10420">
    <property type="entry name" value="NagB/RpiA/CoA transferase-like"/>
    <property type="match status" value="1"/>
</dbReference>
<dbReference type="KEGG" id="alus:STSP2_01577"/>
<protein>
    <recommendedName>
        <fullName evidence="5">5-formyltetrahydrofolate cyclo-ligase</fullName>
        <ecNumber evidence="5">6.3.3.2</ecNumber>
    </recommendedName>
</protein>
<dbReference type="SUPFAM" id="SSF100950">
    <property type="entry name" value="NagB/RpiA/CoA transferase-like"/>
    <property type="match status" value="1"/>
</dbReference>
<evidence type="ECO:0000313" key="7">
    <source>
        <dbReference type="Proteomes" id="UP000189674"/>
    </source>
</evidence>
<organism evidence="6 7">
    <name type="scientific">Anaerohalosphaera lusitana</name>
    <dbReference type="NCBI Taxonomy" id="1936003"/>
    <lineage>
        <taxon>Bacteria</taxon>
        <taxon>Pseudomonadati</taxon>
        <taxon>Planctomycetota</taxon>
        <taxon>Phycisphaerae</taxon>
        <taxon>Sedimentisphaerales</taxon>
        <taxon>Anaerohalosphaeraceae</taxon>
        <taxon>Anaerohalosphaera</taxon>
    </lineage>
</organism>
<keyword evidence="7" id="KW-1185">Reference proteome</keyword>
<dbReference type="GO" id="GO:0009396">
    <property type="term" value="P:folic acid-containing compound biosynthetic process"/>
    <property type="evidence" value="ECO:0007669"/>
    <property type="project" value="TreeGrafter"/>
</dbReference>
<comment type="catalytic activity">
    <reaction evidence="5">
        <text>(6S)-5-formyl-5,6,7,8-tetrahydrofolate + ATP = (6R)-5,10-methenyltetrahydrofolate + ADP + phosphate</text>
        <dbReference type="Rhea" id="RHEA:10488"/>
        <dbReference type="ChEBI" id="CHEBI:30616"/>
        <dbReference type="ChEBI" id="CHEBI:43474"/>
        <dbReference type="ChEBI" id="CHEBI:57455"/>
        <dbReference type="ChEBI" id="CHEBI:57457"/>
        <dbReference type="ChEBI" id="CHEBI:456216"/>
        <dbReference type="EC" id="6.3.3.2"/>
    </reaction>
</comment>
<dbReference type="GO" id="GO:0005524">
    <property type="term" value="F:ATP binding"/>
    <property type="evidence" value="ECO:0007669"/>
    <property type="project" value="UniProtKB-KW"/>
</dbReference>
<dbReference type="GO" id="GO:0030272">
    <property type="term" value="F:5-formyltetrahydrofolate cyclo-ligase activity"/>
    <property type="evidence" value="ECO:0007669"/>
    <property type="project" value="UniProtKB-EC"/>
</dbReference>
<feature type="binding site" evidence="4">
    <location>
        <position position="54"/>
    </location>
    <ligand>
        <name>substrate</name>
    </ligand>
</feature>
<dbReference type="Proteomes" id="UP000189674">
    <property type="component" value="Chromosome"/>
</dbReference>
<accession>A0A1U9NKT8</accession>
<proteinExistence type="inferred from homology"/>
<keyword evidence="5" id="KW-0479">Metal-binding</keyword>
<dbReference type="RefSeq" id="WP_146661400.1">
    <property type="nucleotide sequence ID" value="NZ_CP019791.1"/>
</dbReference>
<dbReference type="OrthoDB" id="9801938at2"/>
<evidence type="ECO:0000256" key="1">
    <source>
        <dbReference type="ARBA" id="ARBA00010638"/>
    </source>
</evidence>
<dbReference type="PANTHER" id="PTHR23407">
    <property type="entry name" value="ATPASE INHIBITOR/5-FORMYLTETRAHYDROFOLATE CYCLO-LIGASE"/>
    <property type="match status" value="1"/>
</dbReference>
<dbReference type="EC" id="6.3.3.2" evidence="5"/>
<dbReference type="GO" id="GO:0046872">
    <property type="term" value="F:metal ion binding"/>
    <property type="evidence" value="ECO:0007669"/>
    <property type="project" value="UniProtKB-KW"/>
</dbReference>
<evidence type="ECO:0000256" key="4">
    <source>
        <dbReference type="PIRSR" id="PIRSR006806-1"/>
    </source>
</evidence>
<sequence>MDKNQLRMQIKRAMLDMDDQKRAQLSKKACQNLINTDDFKKAAVIMVYLSLPHEVDTTFIILQAWQQNKTVAVPKVSWQQRHMIPVEINSLESGLSVERHGLRNPSTGLPMPLEDIDLVVTPALAFDRHGHRLGRGGSYFDRFFQSPRLKAKKCGLAFSGQLLDEVPQDEHDVPVDCIVTDEGVIDCSSLTEE</sequence>
<dbReference type="PANTHER" id="PTHR23407:SF1">
    <property type="entry name" value="5-FORMYLTETRAHYDROFOLATE CYCLO-LIGASE"/>
    <property type="match status" value="1"/>
</dbReference>
<dbReference type="AlphaFoldDB" id="A0A1U9NKT8"/>
<keyword evidence="2 4" id="KW-0547">Nucleotide-binding</keyword>
<dbReference type="EMBL" id="CP019791">
    <property type="protein sequence ID" value="AQT68417.1"/>
    <property type="molecule type" value="Genomic_DNA"/>
</dbReference>
<evidence type="ECO:0000256" key="3">
    <source>
        <dbReference type="ARBA" id="ARBA00022840"/>
    </source>
</evidence>
<reference evidence="7" key="1">
    <citation type="submission" date="2017-02" db="EMBL/GenBank/DDBJ databases">
        <title>Comparative genomics and description of representatives of a novel lineage of planctomycetes thriving in anoxic sediments.</title>
        <authorList>
            <person name="Spring S."/>
            <person name="Bunk B."/>
            <person name="Sproer C."/>
        </authorList>
    </citation>
    <scope>NUCLEOTIDE SEQUENCE [LARGE SCALE GENOMIC DNA]</scope>
    <source>
        <strain evidence="7">ST-NAGAB-D1</strain>
    </source>
</reference>
<feature type="binding site" evidence="4">
    <location>
        <position position="49"/>
    </location>
    <ligand>
        <name>substrate</name>
    </ligand>
</feature>
<keyword evidence="5" id="KW-0460">Magnesium</keyword>
<dbReference type="STRING" id="1936003.STSP2_01577"/>
<dbReference type="InterPro" id="IPR037171">
    <property type="entry name" value="NagB/RpiA_transferase-like"/>
</dbReference>
<dbReference type="Pfam" id="PF01812">
    <property type="entry name" value="5-FTHF_cyc-lig"/>
    <property type="match status" value="1"/>
</dbReference>
<name>A0A1U9NKT8_9BACT</name>